<accession>A0A832ZVB3</accession>
<feature type="transmembrane region" description="Helical" evidence="1">
    <location>
        <begin position="9"/>
        <end position="32"/>
    </location>
</feature>
<name>A0A832ZVB3_CALS0</name>
<keyword evidence="1" id="KW-1133">Transmembrane helix</keyword>
<keyword evidence="1" id="KW-0812">Transmembrane</keyword>
<dbReference type="Proteomes" id="UP000608579">
    <property type="component" value="Unassembled WGS sequence"/>
</dbReference>
<evidence type="ECO:0000313" key="3">
    <source>
        <dbReference type="Proteomes" id="UP000608579"/>
    </source>
</evidence>
<evidence type="ECO:0000313" key="2">
    <source>
        <dbReference type="EMBL" id="HIQ29517.1"/>
    </source>
</evidence>
<dbReference type="EMBL" id="DQVM01000057">
    <property type="protein sequence ID" value="HIQ29517.1"/>
    <property type="molecule type" value="Genomic_DNA"/>
</dbReference>
<comment type="caution">
    <text evidence="2">The sequence shown here is derived from an EMBL/GenBank/DDBJ whole genome shotgun (WGS) entry which is preliminary data.</text>
</comment>
<feature type="transmembrane region" description="Helical" evidence="1">
    <location>
        <begin position="138"/>
        <end position="163"/>
    </location>
</feature>
<evidence type="ECO:0000256" key="1">
    <source>
        <dbReference type="SAM" id="Phobius"/>
    </source>
</evidence>
<reference evidence="2" key="1">
    <citation type="journal article" date="2020" name="ISME J.">
        <title>Gammaproteobacteria mediating utilization of methyl-, sulfur- and petroleum organic compounds in deep ocean hydrothermal plumes.</title>
        <authorList>
            <person name="Zhou Z."/>
            <person name="Liu Y."/>
            <person name="Pan J."/>
            <person name="Cron B.R."/>
            <person name="Toner B.M."/>
            <person name="Anantharaman K."/>
            <person name="Breier J.A."/>
            <person name="Dick G.J."/>
            <person name="Li M."/>
        </authorList>
    </citation>
    <scope>NUCLEOTIDE SEQUENCE</scope>
    <source>
        <strain evidence="2">SZUA-1515</strain>
    </source>
</reference>
<keyword evidence="1" id="KW-0472">Membrane</keyword>
<dbReference type="AlphaFoldDB" id="A0A832ZVB3"/>
<feature type="transmembrane region" description="Helical" evidence="1">
    <location>
        <begin position="103"/>
        <end position="126"/>
    </location>
</feature>
<gene>
    <name evidence="2" type="ORF">EYH45_03030</name>
</gene>
<sequence>MLRNITSTYAFTLSSIVYLVVYSIFTGAIQYIPAQHLGLNRIYVIFTSVETQTYTGPMMQIIGEGFILAFRIISIAVGAAIALLVGFNIGIMWRMYRLGKLKTCLVGGAGGGSGALIANLACSAYLCCGWAPSLLVLGTALSASLTTITTPISISLLTVNAILLTKKTKQTLNPQQ</sequence>
<protein>
    <submittedName>
        <fullName evidence="2">Uncharacterized protein</fullName>
    </submittedName>
</protein>
<organism evidence="2 3">
    <name type="scientific">Caldiarchaeum subterraneum</name>
    <dbReference type="NCBI Taxonomy" id="311458"/>
    <lineage>
        <taxon>Archaea</taxon>
        <taxon>Nitrososphaerota</taxon>
        <taxon>Candidatus Caldarchaeales</taxon>
        <taxon>Candidatus Caldarchaeaceae</taxon>
        <taxon>Candidatus Caldarchaeum</taxon>
    </lineage>
</organism>
<feature type="transmembrane region" description="Helical" evidence="1">
    <location>
        <begin position="66"/>
        <end position="91"/>
    </location>
</feature>
<proteinExistence type="predicted"/>